<dbReference type="AlphaFoldDB" id="A0AAE9GYD3"/>
<accession>A0AAE9GYD3</accession>
<dbReference type="GO" id="GO:0004540">
    <property type="term" value="F:RNA nuclease activity"/>
    <property type="evidence" value="ECO:0007669"/>
    <property type="project" value="InterPro"/>
</dbReference>
<reference evidence="3 5" key="1">
    <citation type="submission" date="2019-03" db="EMBL/GenBank/DDBJ databases">
        <title>Genomic Encyclopedia of Type Strains, Phase IV (KMG-IV): sequencing the most valuable type-strain genomes for metagenomic binning, comparative biology and taxonomic classification.</title>
        <authorList>
            <person name="Goeker M."/>
        </authorList>
    </citation>
    <scope>NUCLEOTIDE SEQUENCE [LARGE SCALE GENOMIC DNA]</scope>
    <source>
        <strain evidence="3 5">DSM 17474</strain>
    </source>
</reference>
<reference evidence="4" key="3">
    <citation type="journal article" date="2022" name="Res Sq">
        <title>Evolution of multicellular longitudinally dividing oral cavity symbionts (Neisseriaceae).</title>
        <authorList>
            <person name="Nyongesa S."/>
            <person name="Weber P."/>
            <person name="Bernet E."/>
            <person name="Pullido F."/>
            <person name="Nieckarz M."/>
            <person name="Delaby M."/>
            <person name="Nieves C."/>
            <person name="Viehboeck T."/>
            <person name="Krause N."/>
            <person name="Rivera-Millot A."/>
            <person name="Nakamura A."/>
            <person name="Vischer N."/>
            <person name="VanNieuwenhze M."/>
            <person name="Brun Y."/>
            <person name="Cava F."/>
            <person name="Bulgheresi S."/>
            <person name="Veyrier F."/>
        </authorList>
    </citation>
    <scope>NUCLEOTIDE SEQUENCE</scope>
    <source>
        <strain evidence="4">1258/02</strain>
    </source>
</reference>
<evidence type="ECO:0000313" key="3">
    <source>
        <dbReference type="EMBL" id="TCP06823.1"/>
    </source>
</evidence>
<proteinExistence type="predicted"/>
<dbReference type="Pfam" id="PF12872">
    <property type="entry name" value="OST-HTH"/>
    <property type="match status" value="2"/>
</dbReference>
<sequence>MNKPDYSAKLAVLIDADNAPADIIDALLEEIAKYGIASVKRIYGDWSSGLNKWKTALLPHAITPVQQFAYTKGKNATDMALVIDAMDLLYSNTFDGFCIVSSDSDFTRLASRIRENGLTVYGFGEKKTPESFRKACDKFIYTEIFRPGHGKPENAAAKTTNAPKASDESGNLAAIDKALINLLYKALKESADDSGWAGLGAVGSYVNKVNSDFDARNYGFSKLSDLIKSLDIFETQTDGSNQLKLRKRAKSSDKAADSAPAAKTSATKAGTTAKPAPRAAAKKADAPPKPSFSKLIPVAQSAVDACANAEGWANILSVAKKIKQLEPAFDPKHYGHDTAKAVLHAVYSDWLEFEKKGRSEFVRNVGRFVRKQAV</sequence>
<dbReference type="InterPro" id="IPR041966">
    <property type="entry name" value="LOTUS-like"/>
</dbReference>
<dbReference type="PANTHER" id="PTHR35811">
    <property type="entry name" value="SLR1870 PROTEIN"/>
    <property type="match status" value="1"/>
</dbReference>
<protein>
    <submittedName>
        <fullName evidence="4">NYN domain-containing protein</fullName>
    </submittedName>
    <submittedName>
        <fullName evidence="3">OST-HTH/LOTUS domain-containing protein</fullName>
    </submittedName>
</protein>
<dbReference type="Pfam" id="PF01936">
    <property type="entry name" value="NYN"/>
    <property type="match status" value="1"/>
</dbReference>
<dbReference type="Proteomes" id="UP000294721">
    <property type="component" value="Unassembled WGS sequence"/>
</dbReference>
<evidence type="ECO:0000313" key="6">
    <source>
        <dbReference type="Proteomes" id="UP000829756"/>
    </source>
</evidence>
<evidence type="ECO:0000313" key="5">
    <source>
        <dbReference type="Proteomes" id="UP000294721"/>
    </source>
</evidence>
<feature type="compositionally biased region" description="Low complexity" evidence="1">
    <location>
        <begin position="257"/>
        <end position="279"/>
    </location>
</feature>
<evidence type="ECO:0000256" key="1">
    <source>
        <dbReference type="SAM" id="MobiDB-lite"/>
    </source>
</evidence>
<evidence type="ECO:0000313" key="4">
    <source>
        <dbReference type="EMBL" id="UOO80153.1"/>
    </source>
</evidence>
<dbReference type="CDD" id="cd10146">
    <property type="entry name" value="LabA_like_C"/>
    <property type="match status" value="2"/>
</dbReference>
<dbReference type="InterPro" id="IPR021139">
    <property type="entry name" value="NYN"/>
</dbReference>
<dbReference type="Gene3D" id="3.30.420.610">
    <property type="entry name" value="LOTUS domain-like"/>
    <property type="match status" value="2"/>
</dbReference>
<dbReference type="KEGG" id="usu:LVJ78_03845"/>
<dbReference type="RefSeq" id="WP_207894290.1">
    <property type="nucleotide sequence ID" value="NZ_CP091507.1"/>
</dbReference>
<dbReference type="Proteomes" id="UP000829756">
    <property type="component" value="Chromosome"/>
</dbReference>
<feature type="domain" description="HTH OST-type" evidence="2">
    <location>
        <begin position="175"/>
        <end position="249"/>
    </location>
</feature>
<feature type="region of interest" description="Disordered" evidence="1">
    <location>
        <begin position="244"/>
        <end position="289"/>
    </location>
</feature>
<dbReference type="Gene3D" id="3.40.50.1010">
    <property type="entry name" value="5'-nuclease"/>
    <property type="match status" value="1"/>
</dbReference>
<evidence type="ECO:0000259" key="2">
    <source>
        <dbReference type="PROSITE" id="PS51644"/>
    </source>
</evidence>
<name>A0AAE9GYD3_9NEIS</name>
<dbReference type="PROSITE" id="PS51644">
    <property type="entry name" value="HTH_OST"/>
    <property type="match status" value="1"/>
</dbReference>
<gene>
    <name evidence="3" type="ORF">EV680_1104</name>
    <name evidence="4" type="ORF">LVJ78_03845</name>
</gene>
<dbReference type="EMBL" id="SLXE01000010">
    <property type="protein sequence ID" value="TCP06823.1"/>
    <property type="molecule type" value="Genomic_DNA"/>
</dbReference>
<dbReference type="EMBL" id="CP091507">
    <property type="protein sequence ID" value="UOO80153.1"/>
    <property type="molecule type" value="Genomic_DNA"/>
</dbReference>
<reference evidence="4" key="2">
    <citation type="submission" date="2021-12" db="EMBL/GenBank/DDBJ databases">
        <authorList>
            <person name="Veyrier F.J."/>
        </authorList>
    </citation>
    <scope>NUCLEOTIDE SEQUENCE</scope>
    <source>
        <strain evidence="4">1258/02</strain>
    </source>
</reference>
<keyword evidence="5" id="KW-1185">Reference proteome</keyword>
<dbReference type="PANTHER" id="PTHR35811:SF1">
    <property type="entry name" value="HTH OST-TYPE DOMAIN-CONTAINING PROTEIN"/>
    <property type="match status" value="1"/>
</dbReference>
<organism evidence="4 6">
    <name type="scientific">Uruburuella suis</name>
    <dbReference type="NCBI Taxonomy" id="252130"/>
    <lineage>
        <taxon>Bacteria</taxon>
        <taxon>Pseudomonadati</taxon>
        <taxon>Pseudomonadota</taxon>
        <taxon>Betaproteobacteria</taxon>
        <taxon>Neisseriales</taxon>
        <taxon>Neisseriaceae</taxon>
        <taxon>Uruburuella</taxon>
    </lineage>
</organism>
<dbReference type="InterPro" id="IPR025605">
    <property type="entry name" value="OST-HTH/LOTUS_dom"/>
</dbReference>
<dbReference type="CDD" id="cd11297">
    <property type="entry name" value="PIN_LabA-like_N_1"/>
    <property type="match status" value="1"/>
</dbReference>